<reference evidence="4 5" key="1">
    <citation type="submission" date="2021-10" db="EMBL/GenBank/DDBJ databases">
        <title>Anaerobic single-cell dispensing facilitates the cultivation of human gut bacteria.</title>
        <authorList>
            <person name="Afrizal A."/>
        </authorList>
    </citation>
    <scope>NUCLEOTIDE SEQUENCE [LARGE SCALE GENOMIC DNA]</scope>
    <source>
        <strain evidence="4 5">CLA-AA-H244</strain>
    </source>
</reference>
<dbReference type="Proteomes" id="UP001199355">
    <property type="component" value="Unassembled WGS sequence"/>
</dbReference>
<keyword evidence="5" id="KW-1185">Reference proteome</keyword>
<evidence type="ECO:0000313" key="5">
    <source>
        <dbReference type="Proteomes" id="UP001199355"/>
    </source>
</evidence>
<proteinExistence type="predicted"/>
<evidence type="ECO:0000313" key="4">
    <source>
        <dbReference type="EMBL" id="MCC2168827.1"/>
    </source>
</evidence>
<dbReference type="InterPro" id="IPR007391">
    <property type="entry name" value="Vancomycin_resist_VanW"/>
</dbReference>
<feature type="domain" description="G5" evidence="3">
    <location>
        <begin position="377"/>
        <end position="453"/>
    </location>
</feature>
<feature type="signal peptide" evidence="2">
    <location>
        <begin position="1"/>
        <end position="24"/>
    </location>
</feature>
<accession>A0AAE3DNK7</accession>
<dbReference type="InterPro" id="IPR022029">
    <property type="entry name" value="YoaR-like_PG-bd"/>
</dbReference>
<comment type="caution">
    <text evidence="4">The sequence shown here is derived from an EMBL/GenBank/DDBJ whole genome shotgun (WGS) entry which is preliminary data.</text>
</comment>
<feature type="chain" id="PRO_5041989075" evidence="2">
    <location>
        <begin position="25"/>
        <end position="517"/>
    </location>
</feature>
<dbReference type="RefSeq" id="WP_308728928.1">
    <property type="nucleotide sequence ID" value="NZ_JAJEQF010000048.1"/>
</dbReference>
<gene>
    <name evidence="4" type="ORF">LKD45_14230</name>
</gene>
<organism evidence="4 5">
    <name type="scientific">Gallintestinimicrobium propionicum</name>
    <dbReference type="NCBI Taxonomy" id="2981770"/>
    <lineage>
        <taxon>Bacteria</taxon>
        <taxon>Bacillati</taxon>
        <taxon>Bacillota</taxon>
        <taxon>Clostridia</taxon>
        <taxon>Lachnospirales</taxon>
        <taxon>Lachnospiraceae</taxon>
        <taxon>Gallintestinimicrobium</taxon>
    </lineage>
</organism>
<name>A0AAE3DNK7_9FIRM</name>
<keyword evidence="1 2" id="KW-0732">Signal</keyword>
<dbReference type="EMBL" id="JAJEQF010000048">
    <property type="protein sequence ID" value="MCC2168827.1"/>
    <property type="molecule type" value="Genomic_DNA"/>
</dbReference>
<evidence type="ECO:0000259" key="3">
    <source>
        <dbReference type="SMART" id="SM01208"/>
    </source>
</evidence>
<dbReference type="Pfam" id="PF04294">
    <property type="entry name" value="VanW"/>
    <property type="match status" value="1"/>
</dbReference>
<sequence>MNRMKTVLMTAAMLVCVFACTVVAGKTVYAAPNDTIQTGISADGMDLSGMTQEQAQGAVQSYVNELGQAQVQLQAQDGQSVSISLSELGISWKNPELVSEAVSLGKKGNIVARYKAEKDLQNKGKNYPVVLDFDKEAIRQAVTERCSKFNVEAIDAHLTRVDGSFQIEDGQTGYVVDENASVAAIYDYLTGSWVKGENGNVALVMAVDEPKGKTEELAKVKDVLGTFTTSYSTSGASRSKNVANGCSLINGTTLYPGDTFSTYNTVKPFSTENGYEMAGSYLNGKVVDSIGGGICQVSTTLYNAVLRAELEVTERHNHSMIVTYVDPSADAAIAESSGKDFVFVNNTDYPIYIDGHTADKKITFTIYGVETRAKNRTVAYESEVIEKKVPEADQIIADASQPIGVISVSSAHIGYKARLWKIVKENGVEVSREQVNSSNYKMSPRTATVGIASPDPNATSQMQAAIATSSIDTVKATISNIKAQQAAAAALTPEQLQAIAEAQAQAAQAQQDAAAGN</sequence>
<evidence type="ECO:0000256" key="2">
    <source>
        <dbReference type="SAM" id="SignalP"/>
    </source>
</evidence>
<dbReference type="Pfam" id="PF07501">
    <property type="entry name" value="G5"/>
    <property type="match status" value="1"/>
</dbReference>
<dbReference type="AlphaFoldDB" id="A0AAE3DNK7"/>
<dbReference type="InterPro" id="IPR011098">
    <property type="entry name" value="G5_dom"/>
</dbReference>
<protein>
    <submittedName>
        <fullName evidence="4">VanW family protein</fullName>
    </submittedName>
</protein>
<dbReference type="SMART" id="SM01208">
    <property type="entry name" value="G5"/>
    <property type="match status" value="1"/>
</dbReference>
<dbReference type="PANTHER" id="PTHR35788:SF1">
    <property type="entry name" value="EXPORTED PROTEIN"/>
    <property type="match status" value="1"/>
</dbReference>
<dbReference type="InterPro" id="IPR052913">
    <property type="entry name" value="Glycopeptide_resist_protein"/>
</dbReference>
<dbReference type="Pfam" id="PF12229">
    <property type="entry name" value="PG_binding_4"/>
    <property type="match status" value="1"/>
</dbReference>
<evidence type="ECO:0000256" key="1">
    <source>
        <dbReference type="ARBA" id="ARBA00022729"/>
    </source>
</evidence>
<dbReference type="PANTHER" id="PTHR35788">
    <property type="entry name" value="EXPORTED PROTEIN-RELATED"/>
    <property type="match status" value="1"/>
</dbReference>